<proteinExistence type="predicted"/>
<dbReference type="Proteomes" id="UP000827721">
    <property type="component" value="Unassembled WGS sequence"/>
</dbReference>
<reference evidence="3 4" key="1">
    <citation type="submission" date="2021-02" db="EMBL/GenBank/DDBJ databases">
        <title>Plant Genome Project.</title>
        <authorList>
            <person name="Zhang R.-G."/>
        </authorList>
    </citation>
    <scope>NUCLEOTIDE SEQUENCE [LARGE SCALE GENOMIC DNA]</scope>
    <source>
        <tissue evidence="3">Leaves</tissue>
    </source>
</reference>
<keyword evidence="1" id="KW-0175">Coiled coil</keyword>
<feature type="region of interest" description="Disordered" evidence="2">
    <location>
        <begin position="79"/>
        <end position="102"/>
    </location>
</feature>
<feature type="region of interest" description="Disordered" evidence="2">
    <location>
        <begin position="1"/>
        <end position="23"/>
    </location>
</feature>
<evidence type="ECO:0000313" key="3">
    <source>
        <dbReference type="EMBL" id="KAH7569616.1"/>
    </source>
</evidence>
<gene>
    <name evidence="3" type="ORF">JRO89_XS06G0211300</name>
</gene>
<organism evidence="3 4">
    <name type="scientific">Xanthoceras sorbifolium</name>
    <dbReference type="NCBI Taxonomy" id="99658"/>
    <lineage>
        <taxon>Eukaryota</taxon>
        <taxon>Viridiplantae</taxon>
        <taxon>Streptophyta</taxon>
        <taxon>Embryophyta</taxon>
        <taxon>Tracheophyta</taxon>
        <taxon>Spermatophyta</taxon>
        <taxon>Magnoliopsida</taxon>
        <taxon>eudicotyledons</taxon>
        <taxon>Gunneridae</taxon>
        <taxon>Pentapetalae</taxon>
        <taxon>rosids</taxon>
        <taxon>malvids</taxon>
        <taxon>Sapindales</taxon>
        <taxon>Sapindaceae</taxon>
        <taxon>Xanthoceroideae</taxon>
        <taxon>Xanthoceras</taxon>
    </lineage>
</organism>
<accession>A0ABQ8HZ30</accession>
<comment type="caution">
    <text evidence="3">The sequence shown here is derived from an EMBL/GenBank/DDBJ whole genome shotgun (WGS) entry which is preliminary data.</text>
</comment>
<dbReference type="EMBL" id="JAFEMO010000006">
    <property type="protein sequence ID" value="KAH7569616.1"/>
    <property type="molecule type" value="Genomic_DNA"/>
</dbReference>
<sequence>MTAGNEEITEPEPQDSPRNHEKDQLLENRLKEIQVELRKNNEEIKILRETMLRSWKLLRTAVKKNGVFAAPSIQQTAQHLLEKKRKSTEAADSEPIQQQAAQQLNTTVVTTNKHENEAPKPPTPPNNDKLKAREPDATMFKIHKPKRFRPNVMPASDPDKPGCELVVPACVMGCELVIKMSLLLLWFDT</sequence>
<evidence type="ECO:0000313" key="4">
    <source>
        <dbReference type="Proteomes" id="UP000827721"/>
    </source>
</evidence>
<name>A0ABQ8HZ30_9ROSI</name>
<protein>
    <submittedName>
        <fullName evidence="3">Uncharacterized protein</fullName>
    </submittedName>
</protein>
<evidence type="ECO:0000256" key="2">
    <source>
        <dbReference type="SAM" id="MobiDB-lite"/>
    </source>
</evidence>
<keyword evidence="4" id="KW-1185">Reference proteome</keyword>
<evidence type="ECO:0000256" key="1">
    <source>
        <dbReference type="SAM" id="Coils"/>
    </source>
</evidence>
<feature type="coiled-coil region" evidence="1">
    <location>
        <begin position="23"/>
        <end position="50"/>
    </location>
</feature>